<evidence type="ECO:0000259" key="5">
    <source>
        <dbReference type="PROSITE" id="PS50931"/>
    </source>
</evidence>
<dbReference type="PANTHER" id="PTHR30126:SF39">
    <property type="entry name" value="HTH-TYPE TRANSCRIPTIONAL REGULATOR CYSL"/>
    <property type="match status" value="1"/>
</dbReference>
<dbReference type="PROSITE" id="PS50931">
    <property type="entry name" value="HTH_LYSR"/>
    <property type="match status" value="1"/>
</dbReference>
<dbReference type="SUPFAM" id="SSF46785">
    <property type="entry name" value="Winged helix' DNA-binding domain"/>
    <property type="match status" value="1"/>
</dbReference>
<evidence type="ECO:0000256" key="1">
    <source>
        <dbReference type="ARBA" id="ARBA00009437"/>
    </source>
</evidence>
<dbReference type="Gene3D" id="3.40.190.10">
    <property type="entry name" value="Periplasmic binding protein-like II"/>
    <property type="match status" value="2"/>
</dbReference>
<dbReference type="SUPFAM" id="SSF53850">
    <property type="entry name" value="Periplasmic binding protein-like II"/>
    <property type="match status" value="1"/>
</dbReference>
<proteinExistence type="inferred from homology"/>
<organism evidence="6 7">
    <name type="scientific">Nesterenkonia flava</name>
    <dbReference type="NCBI Taxonomy" id="469799"/>
    <lineage>
        <taxon>Bacteria</taxon>
        <taxon>Bacillati</taxon>
        <taxon>Actinomycetota</taxon>
        <taxon>Actinomycetes</taxon>
        <taxon>Micrococcales</taxon>
        <taxon>Micrococcaceae</taxon>
        <taxon>Nesterenkonia</taxon>
    </lineage>
</organism>
<keyword evidence="4" id="KW-0804">Transcription</keyword>
<dbReference type="Gene3D" id="1.10.10.10">
    <property type="entry name" value="Winged helix-like DNA-binding domain superfamily/Winged helix DNA-binding domain"/>
    <property type="match status" value="1"/>
</dbReference>
<dbReference type="Pfam" id="PF03466">
    <property type="entry name" value="LysR_substrate"/>
    <property type="match status" value="1"/>
</dbReference>
<evidence type="ECO:0000256" key="3">
    <source>
        <dbReference type="ARBA" id="ARBA00023125"/>
    </source>
</evidence>
<evidence type="ECO:0000313" key="7">
    <source>
        <dbReference type="Proteomes" id="UP001260872"/>
    </source>
</evidence>
<name>A0ABU1FUQ2_9MICC</name>
<gene>
    <name evidence="6" type="ORF">RH857_07195</name>
</gene>
<accession>A0ABU1FUQ2</accession>
<protein>
    <submittedName>
        <fullName evidence="6">LysR family transcriptional regulator</fullName>
    </submittedName>
</protein>
<keyword evidence="7" id="KW-1185">Reference proteome</keyword>
<dbReference type="InterPro" id="IPR036388">
    <property type="entry name" value="WH-like_DNA-bd_sf"/>
</dbReference>
<dbReference type="PANTHER" id="PTHR30126">
    <property type="entry name" value="HTH-TYPE TRANSCRIPTIONAL REGULATOR"/>
    <property type="match status" value="1"/>
</dbReference>
<dbReference type="Proteomes" id="UP001260872">
    <property type="component" value="Unassembled WGS sequence"/>
</dbReference>
<dbReference type="RefSeq" id="WP_310537298.1">
    <property type="nucleotide sequence ID" value="NZ_BAAAOC010000089.1"/>
</dbReference>
<sequence>MISNIGVMLNLHRLRLLHAFRLRGTVSAAAEAMGLSPSTVSQQLTQLERDASAELFHRSGRTLRLTPAGVRLAEHARMMLDLEDEALRSLSAGEPELSGVLRLSVFQSVALTLAPAALSRLKADHPDLRVEVVQAPPEQALFDLAGRRHDVVVAEQYPGVSRPRQAEFDSEVLGTDRLWVVVPAPLAGTAPEDLDAYPWVMEPPGTASREWCVQQCRALGFEPDVRFTTDDLLSHLQLIRAGLAVGILPELLLKEQDTDDVALLPLPQAPARTIYTTARRSSAETPAAQACRTALREAFTDATQG</sequence>
<dbReference type="InterPro" id="IPR036390">
    <property type="entry name" value="WH_DNA-bd_sf"/>
</dbReference>
<evidence type="ECO:0000256" key="2">
    <source>
        <dbReference type="ARBA" id="ARBA00023015"/>
    </source>
</evidence>
<evidence type="ECO:0000313" key="6">
    <source>
        <dbReference type="EMBL" id="MDR5711918.1"/>
    </source>
</evidence>
<keyword evidence="3" id="KW-0238">DNA-binding</keyword>
<evidence type="ECO:0000256" key="4">
    <source>
        <dbReference type="ARBA" id="ARBA00023163"/>
    </source>
</evidence>
<dbReference type="InterPro" id="IPR005119">
    <property type="entry name" value="LysR_subst-bd"/>
</dbReference>
<dbReference type="InterPro" id="IPR000847">
    <property type="entry name" value="LysR_HTH_N"/>
</dbReference>
<feature type="domain" description="HTH lysR-type" evidence="5">
    <location>
        <begin position="9"/>
        <end position="66"/>
    </location>
</feature>
<comment type="similarity">
    <text evidence="1">Belongs to the LysR transcriptional regulatory family.</text>
</comment>
<dbReference type="EMBL" id="JAVKGT010000015">
    <property type="protein sequence ID" value="MDR5711918.1"/>
    <property type="molecule type" value="Genomic_DNA"/>
</dbReference>
<dbReference type="Pfam" id="PF00126">
    <property type="entry name" value="HTH_1"/>
    <property type="match status" value="1"/>
</dbReference>
<reference evidence="7" key="1">
    <citation type="submission" date="2023-07" db="EMBL/GenBank/DDBJ databases">
        <title>Description of three actinobacteria isolated from air of manufacturing shop in a pharmaceutical factory.</title>
        <authorList>
            <person name="Zhang D.-F."/>
        </authorList>
    </citation>
    <scope>NUCLEOTIDE SEQUENCE [LARGE SCALE GENOMIC DNA]</scope>
    <source>
        <strain evidence="7">CCTCC AB 207010</strain>
    </source>
</reference>
<comment type="caution">
    <text evidence="6">The sequence shown here is derived from an EMBL/GenBank/DDBJ whole genome shotgun (WGS) entry which is preliminary data.</text>
</comment>
<keyword evidence="2" id="KW-0805">Transcription regulation</keyword>